<feature type="compositionally biased region" description="Basic and acidic residues" evidence="1">
    <location>
        <begin position="114"/>
        <end position="130"/>
    </location>
</feature>
<feature type="region of interest" description="Disordered" evidence="1">
    <location>
        <begin position="56"/>
        <end position="145"/>
    </location>
</feature>
<feature type="compositionally biased region" description="Basic residues" evidence="1">
    <location>
        <begin position="133"/>
        <end position="145"/>
    </location>
</feature>
<feature type="domain" description="FecR N-terminal" evidence="2">
    <location>
        <begin position="13"/>
        <end position="49"/>
    </location>
</feature>
<dbReference type="Proteomes" id="UP000464468">
    <property type="component" value="Chromosome"/>
</dbReference>
<feature type="compositionally biased region" description="Basic residues" evidence="1">
    <location>
        <begin position="81"/>
        <end position="100"/>
    </location>
</feature>
<sequence length="145" mass="16289">MTPRDEQMDAALDAAIAWQIRLKHGTAEDWRAFTDWLEAGPDHLAAWESLSLVDDRLGALPPSPRAPSPPRLPQCAAATPRAHRRAPAPLGRRRRGRRGAGRGDRGRHLAQPGDGHDRDAARRTAQRDAGRWQPRRSERRHPHRP</sequence>
<organism evidence="3 4">
    <name type="scientific">Sphingomonas changnyeongensis</name>
    <dbReference type="NCBI Taxonomy" id="2698679"/>
    <lineage>
        <taxon>Bacteria</taxon>
        <taxon>Pseudomonadati</taxon>
        <taxon>Pseudomonadota</taxon>
        <taxon>Alphaproteobacteria</taxon>
        <taxon>Sphingomonadales</taxon>
        <taxon>Sphingomonadaceae</taxon>
        <taxon>Sphingomonas</taxon>
    </lineage>
</organism>
<name>A0A7Z2NVB1_9SPHN</name>
<feature type="compositionally biased region" description="Pro residues" evidence="1">
    <location>
        <begin position="61"/>
        <end position="72"/>
    </location>
</feature>
<evidence type="ECO:0000259" key="2">
    <source>
        <dbReference type="Pfam" id="PF16220"/>
    </source>
</evidence>
<dbReference type="KEGG" id="schy:GVO57_06015"/>
<protein>
    <submittedName>
        <fullName evidence="3">DUF4880 domain-containing protein</fullName>
    </submittedName>
</protein>
<dbReference type="InterPro" id="IPR032623">
    <property type="entry name" value="FecR_N"/>
</dbReference>
<keyword evidence="4" id="KW-1185">Reference proteome</keyword>
<dbReference type="Pfam" id="PF16220">
    <property type="entry name" value="DUF4880"/>
    <property type="match status" value="1"/>
</dbReference>
<evidence type="ECO:0000256" key="1">
    <source>
        <dbReference type="SAM" id="MobiDB-lite"/>
    </source>
</evidence>
<evidence type="ECO:0000313" key="4">
    <source>
        <dbReference type="Proteomes" id="UP000464468"/>
    </source>
</evidence>
<gene>
    <name evidence="3" type="ORF">GVO57_06015</name>
</gene>
<proteinExistence type="predicted"/>
<evidence type="ECO:0000313" key="3">
    <source>
        <dbReference type="EMBL" id="QHL90471.1"/>
    </source>
</evidence>
<dbReference type="AlphaFoldDB" id="A0A7Z2NVB1"/>
<accession>A0A7Z2NVB1</accession>
<reference evidence="3 4" key="1">
    <citation type="submission" date="2020-01" db="EMBL/GenBank/DDBJ databases">
        <title>Sphingomonas sp. C33 whole genome sequece.</title>
        <authorList>
            <person name="Park C."/>
        </authorList>
    </citation>
    <scope>NUCLEOTIDE SEQUENCE [LARGE SCALE GENOMIC DNA]</scope>
    <source>
        <strain evidence="3 4">C33</strain>
    </source>
</reference>
<dbReference type="EMBL" id="CP047895">
    <property type="protein sequence ID" value="QHL90471.1"/>
    <property type="molecule type" value="Genomic_DNA"/>
</dbReference>